<evidence type="ECO:0000256" key="10">
    <source>
        <dbReference type="ARBA" id="ARBA00023201"/>
    </source>
</evidence>
<feature type="domain" description="Cation/H+ exchanger transmembrane" evidence="12">
    <location>
        <begin position="18"/>
        <end position="126"/>
    </location>
</feature>
<dbReference type="PANTHER" id="PTHR43562">
    <property type="entry name" value="NAPA-TYPE SODIUM/HYDROGEN ANTIPORTER"/>
    <property type="match status" value="1"/>
</dbReference>
<keyword evidence="6 11" id="KW-1133">Transmembrane helix</keyword>
<keyword evidence="14" id="KW-1185">Reference proteome</keyword>
<organism evidence="13 14">
    <name type="scientific">Acaryochloris thomasi RCC1774</name>
    <dbReference type="NCBI Taxonomy" id="1764569"/>
    <lineage>
        <taxon>Bacteria</taxon>
        <taxon>Bacillati</taxon>
        <taxon>Cyanobacteriota</taxon>
        <taxon>Cyanophyceae</taxon>
        <taxon>Acaryochloridales</taxon>
        <taxon>Acaryochloridaceae</taxon>
        <taxon>Acaryochloris</taxon>
        <taxon>Acaryochloris thomasi</taxon>
    </lineage>
</organism>
<evidence type="ECO:0000313" key="14">
    <source>
        <dbReference type="Proteomes" id="UP000248857"/>
    </source>
</evidence>
<dbReference type="PANTHER" id="PTHR43562:SF3">
    <property type="entry name" value="SODIUM ION_PROTON EXCHANGER (EUROFUNG)"/>
    <property type="match status" value="1"/>
</dbReference>
<dbReference type="RefSeq" id="WP_110986356.1">
    <property type="nucleotide sequence ID" value="NZ_CAWNWM010000006.1"/>
</dbReference>
<proteinExistence type="inferred from homology"/>
<dbReference type="AlphaFoldDB" id="A0A2W1JJD2"/>
<keyword evidence="7" id="KW-0915">Sodium</keyword>
<evidence type="ECO:0000256" key="5">
    <source>
        <dbReference type="ARBA" id="ARBA00022692"/>
    </source>
</evidence>
<evidence type="ECO:0000256" key="8">
    <source>
        <dbReference type="ARBA" id="ARBA00023065"/>
    </source>
</evidence>
<comment type="caution">
    <text evidence="13">The sequence shown here is derived from an EMBL/GenBank/DDBJ whole genome shotgun (WGS) entry which is preliminary data.</text>
</comment>
<evidence type="ECO:0000313" key="13">
    <source>
        <dbReference type="EMBL" id="PZD73346.1"/>
    </source>
</evidence>
<evidence type="ECO:0000256" key="4">
    <source>
        <dbReference type="ARBA" id="ARBA00022449"/>
    </source>
</evidence>
<comment type="similarity">
    <text evidence="2">Belongs to the monovalent cation:proton antiporter 2 (CPA2) transporter (TC 2.A.37) family.</text>
</comment>
<evidence type="ECO:0000256" key="1">
    <source>
        <dbReference type="ARBA" id="ARBA00004141"/>
    </source>
</evidence>
<keyword evidence="8" id="KW-0406">Ion transport</keyword>
<evidence type="ECO:0000256" key="3">
    <source>
        <dbReference type="ARBA" id="ARBA00022448"/>
    </source>
</evidence>
<dbReference type="InterPro" id="IPR038770">
    <property type="entry name" value="Na+/solute_symporter_sf"/>
</dbReference>
<keyword evidence="10" id="KW-0739">Sodium transport</keyword>
<evidence type="ECO:0000256" key="2">
    <source>
        <dbReference type="ARBA" id="ARBA00005551"/>
    </source>
</evidence>
<dbReference type="Pfam" id="PF00999">
    <property type="entry name" value="Na_H_Exchanger"/>
    <property type="match status" value="1"/>
</dbReference>
<feature type="transmembrane region" description="Helical" evidence="11">
    <location>
        <begin position="51"/>
        <end position="70"/>
    </location>
</feature>
<dbReference type="GO" id="GO:0016020">
    <property type="term" value="C:membrane"/>
    <property type="evidence" value="ECO:0007669"/>
    <property type="project" value="UniProtKB-SubCell"/>
</dbReference>
<keyword evidence="9 11" id="KW-0472">Membrane</keyword>
<evidence type="ECO:0000256" key="6">
    <source>
        <dbReference type="ARBA" id="ARBA00022989"/>
    </source>
</evidence>
<feature type="transmembrane region" description="Helical" evidence="11">
    <location>
        <begin position="20"/>
        <end position="39"/>
    </location>
</feature>
<dbReference type="Proteomes" id="UP000248857">
    <property type="component" value="Unassembled WGS sequence"/>
</dbReference>
<name>A0A2W1JJD2_9CYAN</name>
<dbReference type="OrthoDB" id="9793589at2"/>
<gene>
    <name evidence="13" type="primary">nhaS3_1</name>
    <name evidence="13" type="ORF">C1752_02411</name>
</gene>
<reference evidence="13 14" key="1">
    <citation type="journal article" date="2018" name="Sci. Rep.">
        <title>A novel species of the marine cyanobacterium Acaryochloris with a unique pigment content and lifestyle.</title>
        <authorList>
            <person name="Partensky F."/>
            <person name="Six C."/>
            <person name="Ratin M."/>
            <person name="Garczarek L."/>
            <person name="Vaulot D."/>
            <person name="Probert I."/>
            <person name="Calteau A."/>
            <person name="Gourvil P."/>
            <person name="Marie D."/>
            <person name="Grebert T."/>
            <person name="Bouchier C."/>
            <person name="Le Panse S."/>
            <person name="Gachenot M."/>
            <person name="Rodriguez F."/>
            <person name="Garrido J.L."/>
        </authorList>
    </citation>
    <scope>NUCLEOTIDE SEQUENCE [LARGE SCALE GENOMIC DNA]</scope>
    <source>
        <strain evidence="13 14">RCC1774</strain>
    </source>
</reference>
<dbReference type="InterPro" id="IPR006153">
    <property type="entry name" value="Cation/H_exchanger_TM"/>
</dbReference>
<dbReference type="GO" id="GO:1902600">
    <property type="term" value="P:proton transmembrane transport"/>
    <property type="evidence" value="ECO:0007669"/>
    <property type="project" value="InterPro"/>
</dbReference>
<sequence length="144" mass="15558">MPITFWQIVPSMMHLRQPFVYIYTTIFFVTIGASVNLRVLNPLMPENREGLVIAGGGAIAVKAIAGYAPFGDKPINRFAIGTSMTLRGKVGLIVAGLGASTGVLSESLDAAVLIMVVVTTLIAPILQIHLSRTFHHQRDQRSSQ</sequence>
<accession>A0A2W1JJD2</accession>
<keyword evidence="4" id="KW-0050">Antiport</keyword>
<dbReference type="Gene3D" id="1.20.1530.20">
    <property type="match status" value="1"/>
</dbReference>
<keyword evidence="5 11" id="KW-0812">Transmembrane</keyword>
<evidence type="ECO:0000256" key="11">
    <source>
        <dbReference type="SAM" id="Phobius"/>
    </source>
</evidence>
<evidence type="ECO:0000259" key="12">
    <source>
        <dbReference type="Pfam" id="PF00999"/>
    </source>
</evidence>
<protein>
    <submittedName>
        <fullName evidence="13">High-affinity Na(+)/H(+) antiporter NhaS3</fullName>
    </submittedName>
</protein>
<dbReference type="GO" id="GO:0006814">
    <property type="term" value="P:sodium ion transport"/>
    <property type="evidence" value="ECO:0007669"/>
    <property type="project" value="UniProtKB-KW"/>
</dbReference>
<comment type="subcellular location">
    <subcellularLocation>
        <location evidence="1">Membrane</location>
        <topology evidence="1">Multi-pass membrane protein</topology>
    </subcellularLocation>
</comment>
<feature type="transmembrane region" description="Helical" evidence="11">
    <location>
        <begin position="110"/>
        <end position="130"/>
    </location>
</feature>
<keyword evidence="3" id="KW-0813">Transport</keyword>
<dbReference type="EMBL" id="PQWO01000006">
    <property type="protein sequence ID" value="PZD73346.1"/>
    <property type="molecule type" value="Genomic_DNA"/>
</dbReference>
<evidence type="ECO:0000256" key="7">
    <source>
        <dbReference type="ARBA" id="ARBA00023053"/>
    </source>
</evidence>
<evidence type="ECO:0000256" key="9">
    <source>
        <dbReference type="ARBA" id="ARBA00023136"/>
    </source>
</evidence>
<dbReference type="GO" id="GO:0015297">
    <property type="term" value="F:antiporter activity"/>
    <property type="evidence" value="ECO:0007669"/>
    <property type="project" value="UniProtKB-KW"/>
</dbReference>